<dbReference type="SMART" id="SM00614">
    <property type="entry name" value="ZnF_BED"/>
    <property type="match status" value="1"/>
</dbReference>
<comment type="subcellular location">
    <subcellularLocation>
        <location evidence="1">Nucleus</location>
    </subcellularLocation>
</comment>
<dbReference type="AlphaFoldDB" id="A0A2N5THL8"/>
<keyword evidence="5" id="KW-0539">Nucleus</keyword>
<dbReference type="SUPFAM" id="SSF53098">
    <property type="entry name" value="Ribonuclease H-like"/>
    <property type="match status" value="1"/>
</dbReference>
<dbReference type="Proteomes" id="UP000235388">
    <property type="component" value="Unassembled WGS sequence"/>
</dbReference>
<dbReference type="InterPro" id="IPR008906">
    <property type="entry name" value="HATC_C_dom"/>
</dbReference>
<dbReference type="PANTHER" id="PTHR46481">
    <property type="entry name" value="ZINC FINGER BED DOMAIN-CONTAINING PROTEIN 4"/>
    <property type="match status" value="1"/>
</dbReference>
<reference evidence="8 9" key="1">
    <citation type="submission" date="2017-11" db="EMBL/GenBank/DDBJ databases">
        <title>De novo assembly and phasing of dikaryotic genomes from two isolates of Puccinia coronata f. sp. avenae, the causal agent of oat crown rust.</title>
        <authorList>
            <person name="Miller M.E."/>
            <person name="Zhang Y."/>
            <person name="Omidvar V."/>
            <person name="Sperschneider J."/>
            <person name="Schwessinger B."/>
            <person name="Raley C."/>
            <person name="Palmer J.M."/>
            <person name="Garnica D."/>
            <person name="Upadhyaya N."/>
            <person name="Rathjen J."/>
            <person name="Taylor J.M."/>
            <person name="Park R.F."/>
            <person name="Dodds P.N."/>
            <person name="Hirsch C.D."/>
            <person name="Kianian S.F."/>
            <person name="Figueroa M."/>
        </authorList>
    </citation>
    <scope>NUCLEOTIDE SEQUENCE [LARGE SCALE GENOMIC DNA]</scope>
    <source>
        <strain evidence="8">12NC29</strain>
    </source>
</reference>
<organism evidence="8 9">
    <name type="scientific">Puccinia coronata f. sp. avenae</name>
    <dbReference type="NCBI Taxonomy" id="200324"/>
    <lineage>
        <taxon>Eukaryota</taxon>
        <taxon>Fungi</taxon>
        <taxon>Dikarya</taxon>
        <taxon>Basidiomycota</taxon>
        <taxon>Pucciniomycotina</taxon>
        <taxon>Pucciniomycetes</taxon>
        <taxon>Pucciniales</taxon>
        <taxon>Pucciniaceae</taxon>
        <taxon>Puccinia</taxon>
    </lineage>
</organism>
<dbReference type="OrthoDB" id="2506934at2759"/>
<dbReference type="GO" id="GO:0005634">
    <property type="term" value="C:nucleus"/>
    <property type="evidence" value="ECO:0007669"/>
    <property type="project" value="UniProtKB-SubCell"/>
</dbReference>
<gene>
    <name evidence="8" type="ORF">PCANC_26833</name>
</gene>
<comment type="caution">
    <text evidence="8">The sequence shown here is derived from an EMBL/GenBank/DDBJ whole genome shotgun (WGS) entry which is preliminary data.</text>
</comment>
<evidence type="ECO:0000256" key="2">
    <source>
        <dbReference type="ARBA" id="ARBA00022723"/>
    </source>
</evidence>
<evidence type="ECO:0000259" key="7">
    <source>
        <dbReference type="Pfam" id="PF05699"/>
    </source>
</evidence>
<accession>A0A2N5THL8</accession>
<keyword evidence="4" id="KW-0862">Zinc</keyword>
<dbReference type="GO" id="GO:0008270">
    <property type="term" value="F:zinc ion binding"/>
    <property type="evidence" value="ECO:0007669"/>
    <property type="project" value="UniProtKB-KW"/>
</dbReference>
<dbReference type="STRING" id="200324.A0A2N5THL8"/>
<sequence length="697" mass="78611">MPETRASTSQTASHVIEIEDKPVDSSSSKGAARAPKRSWVWQHFVESQDGTVVCHVSRKDGSLCLQKMRKDKTGSTGNYSDHLLRIHHLQNPNSAKLKQGQLTLTNYANKTATGTKMTPKVEMNPETLKNAIVYFLSDCDLPFALVEKKSFRELLQLLNCNTSTFGQTCISNHLARTFILTSEIIKLNFISNQKYLSFTEDAWTSPNVTAFMAVTVHFINDDFELKDLTLAVPHVQGPHTGENFAELFEGVLQRFECSNKLHTITADNAGTNNTMAWKLSSLIPSFEPSRHLLGCVAHVINLAAKAGLLFLGGDEADQSGQPLSTSAMDLSFITTEADGTGVNLKTVLKRVHGLSVHIRSSPQRRQRFKEIVKALQLDKYDKKHACLVLDVKTRWNSTFDMFQRAVQLRLSCDQYCKNNKEANQFSLNENEWNQDANLMQLLEPLSRATNILCSSLYPLLNSALPVYLILVKHLKTVQYGLYNQGQLIQPAIHIIEKIDGYLWKALEKPVYVAVMILDPRFKMQFWKNHADFIKEDYSLSIQDNDQTFHQLAKPFEEDPPDADEAEKNTSQNKAVKKQKAEPNTFELEMFSSPRPIDNVQAEIKRYLDQETVGQDVDGLDYWRGQRITFPILSRMAQCFLAIPATSAPSECVFSHGQAIVSWQRSALQPDKIKQALCVKAWCRFFGGPLPPSEFNTA</sequence>
<dbReference type="Pfam" id="PF05699">
    <property type="entry name" value="Dimer_Tnp_hAT"/>
    <property type="match status" value="1"/>
</dbReference>
<evidence type="ECO:0000256" key="4">
    <source>
        <dbReference type="ARBA" id="ARBA00022833"/>
    </source>
</evidence>
<keyword evidence="3" id="KW-0863">Zinc-finger</keyword>
<proteinExistence type="predicted"/>
<dbReference type="PANTHER" id="PTHR46481:SF10">
    <property type="entry name" value="ZINC FINGER BED DOMAIN-CONTAINING PROTEIN 39"/>
    <property type="match status" value="1"/>
</dbReference>
<evidence type="ECO:0000313" key="8">
    <source>
        <dbReference type="EMBL" id="PLW25002.1"/>
    </source>
</evidence>
<keyword evidence="9" id="KW-1185">Reference proteome</keyword>
<dbReference type="InterPro" id="IPR012337">
    <property type="entry name" value="RNaseH-like_sf"/>
</dbReference>
<evidence type="ECO:0000256" key="3">
    <source>
        <dbReference type="ARBA" id="ARBA00022771"/>
    </source>
</evidence>
<keyword evidence="2" id="KW-0479">Metal-binding</keyword>
<dbReference type="InterPro" id="IPR052035">
    <property type="entry name" value="ZnF_BED_domain_contain"/>
</dbReference>
<dbReference type="EMBL" id="PGCJ01000658">
    <property type="protein sequence ID" value="PLW25002.1"/>
    <property type="molecule type" value="Genomic_DNA"/>
</dbReference>
<evidence type="ECO:0000256" key="1">
    <source>
        <dbReference type="ARBA" id="ARBA00004123"/>
    </source>
</evidence>
<dbReference type="GO" id="GO:0046983">
    <property type="term" value="F:protein dimerization activity"/>
    <property type="evidence" value="ECO:0007669"/>
    <property type="project" value="InterPro"/>
</dbReference>
<feature type="region of interest" description="Disordered" evidence="6">
    <location>
        <begin position="554"/>
        <end position="579"/>
    </location>
</feature>
<feature type="domain" description="HAT C-terminal dimerisation" evidence="7">
    <location>
        <begin position="602"/>
        <end position="681"/>
    </location>
</feature>
<evidence type="ECO:0000313" key="9">
    <source>
        <dbReference type="Proteomes" id="UP000235388"/>
    </source>
</evidence>
<protein>
    <recommendedName>
        <fullName evidence="7">HAT C-terminal dimerisation domain-containing protein</fullName>
    </recommendedName>
</protein>
<evidence type="ECO:0000256" key="5">
    <source>
        <dbReference type="ARBA" id="ARBA00023242"/>
    </source>
</evidence>
<name>A0A2N5THL8_9BASI</name>
<evidence type="ECO:0000256" key="6">
    <source>
        <dbReference type="SAM" id="MobiDB-lite"/>
    </source>
</evidence>
<feature type="compositionally biased region" description="Polar residues" evidence="6">
    <location>
        <begin position="1"/>
        <end position="13"/>
    </location>
</feature>
<feature type="region of interest" description="Disordered" evidence="6">
    <location>
        <begin position="1"/>
        <end position="31"/>
    </location>
</feature>